<gene>
    <name evidence="2" type="ORF">QTL97_16890</name>
</gene>
<dbReference type="GO" id="GO:0016787">
    <property type="term" value="F:hydrolase activity"/>
    <property type="evidence" value="ECO:0007669"/>
    <property type="project" value="UniProtKB-KW"/>
</dbReference>
<dbReference type="SMART" id="SM00507">
    <property type="entry name" value="HNHc"/>
    <property type="match status" value="1"/>
</dbReference>
<dbReference type="Proteomes" id="UP001271648">
    <property type="component" value="Unassembled WGS sequence"/>
</dbReference>
<evidence type="ECO:0000313" key="3">
    <source>
        <dbReference type="Proteomes" id="UP001271648"/>
    </source>
</evidence>
<dbReference type="GO" id="GO:0004519">
    <property type="term" value="F:endonuclease activity"/>
    <property type="evidence" value="ECO:0007669"/>
    <property type="project" value="UniProtKB-KW"/>
</dbReference>
<accession>A0AAW9AC16</accession>
<dbReference type="InterPro" id="IPR002711">
    <property type="entry name" value="HNH"/>
</dbReference>
<dbReference type="Gene3D" id="1.10.30.50">
    <property type="match status" value="1"/>
</dbReference>
<keyword evidence="3" id="KW-1185">Reference proteome</keyword>
<protein>
    <submittedName>
        <fullName evidence="2">HNH endonuclease signature motif containing protein</fullName>
        <ecNumber evidence="2">3.1.-.-</ecNumber>
    </submittedName>
</protein>
<dbReference type="InterPro" id="IPR052892">
    <property type="entry name" value="NA-targeting_endonuclease"/>
</dbReference>
<evidence type="ECO:0000259" key="1">
    <source>
        <dbReference type="SMART" id="SM00507"/>
    </source>
</evidence>
<reference evidence="2 3" key="1">
    <citation type="submission" date="2023-06" db="EMBL/GenBank/DDBJ databases">
        <title>Sporosarcina sp. nov., isolated from Korean traditional fermented seafood 'Jeotgal'.</title>
        <authorList>
            <person name="Yang A.I."/>
            <person name="Shin N.-R."/>
        </authorList>
    </citation>
    <scope>NUCLEOTIDE SEQUENCE [LARGE SCALE GENOMIC DNA]</scope>
    <source>
        <strain evidence="2 3">KCTC43456</strain>
    </source>
</reference>
<comment type="caution">
    <text evidence="2">The sequence shown here is derived from an EMBL/GenBank/DDBJ whole genome shotgun (WGS) entry which is preliminary data.</text>
</comment>
<dbReference type="EMBL" id="JAUBDJ010000015">
    <property type="protein sequence ID" value="MDW0118604.1"/>
    <property type="molecule type" value="Genomic_DNA"/>
</dbReference>
<dbReference type="InterPro" id="IPR003615">
    <property type="entry name" value="HNH_nuc"/>
</dbReference>
<name>A0AAW9AC16_9BACL</name>
<sequence>MGVSVGDFCTLYKQCKICNELKHKMKFPSGGGRKKSGGKRKSYCYDCKERRHERTIEPLQTYSYDTSALDESSDITIRGRDLNNRKYKSVVSYEKAKRLVEEGAAGIYHSTLIHHFYHRRLLKSIILERDQLTCHYCGKYGDTIDHKLPRSKGGLSTIANCVCACLTCNTKKGDMAYEKYMAKIRFQVPG</sequence>
<dbReference type="CDD" id="cd00085">
    <property type="entry name" value="HNHc"/>
    <property type="match status" value="1"/>
</dbReference>
<dbReference type="EC" id="3.1.-.-" evidence="2"/>
<keyword evidence="2" id="KW-0540">Nuclease</keyword>
<organism evidence="2 3">
    <name type="scientific">Sporosarcina thermotolerans</name>
    <dbReference type="NCBI Taxonomy" id="633404"/>
    <lineage>
        <taxon>Bacteria</taxon>
        <taxon>Bacillati</taxon>
        <taxon>Bacillota</taxon>
        <taxon>Bacilli</taxon>
        <taxon>Bacillales</taxon>
        <taxon>Caryophanaceae</taxon>
        <taxon>Sporosarcina</taxon>
    </lineage>
</organism>
<dbReference type="PANTHER" id="PTHR33877">
    <property type="entry name" value="SLL1193 PROTEIN"/>
    <property type="match status" value="1"/>
</dbReference>
<proteinExistence type="predicted"/>
<dbReference type="RefSeq" id="WP_283734314.1">
    <property type="nucleotide sequence ID" value="NZ_CP125968.1"/>
</dbReference>
<evidence type="ECO:0000313" key="2">
    <source>
        <dbReference type="EMBL" id="MDW0118604.1"/>
    </source>
</evidence>
<dbReference type="AlphaFoldDB" id="A0AAW9AC16"/>
<dbReference type="GO" id="GO:0008270">
    <property type="term" value="F:zinc ion binding"/>
    <property type="evidence" value="ECO:0007669"/>
    <property type="project" value="InterPro"/>
</dbReference>
<keyword evidence="2" id="KW-0255">Endonuclease</keyword>
<dbReference type="Pfam" id="PF01844">
    <property type="entry name" value="HNH"/>
    <property type="match status" value="1"/>
</dbReference>
<keyword evidence="2" id="KW-0378">Hydrolase</keyword>
<dbReference type="PANTHER" id="PTHR33877:SF2">
    <property type="entry name" value="OS07G0170200 PROTEIN"/>
    <property type="match status" value="1"/>
</dbReference>
<dbReference type="GO" id="GO:0003676">
    <property type="term" value="F:nucleic acid binding"/>
    <property type="evidence" value="ECO:0007669"/>
    <property type="project" value="InterPro"/>
</dbReference>
<feature type="domain" description="HNH nuclease" evidence="1">
    <location>
        <begin position="121"/>
        <end position="170"/>
    </location>
</feature>